<dbReference type="AlphaFoldDB" id="A0A9E8SFJ9"/>
<dbReference type="Gene3D" id="3.90.550.10">
    <property type="entry name" value="Spore Coat Polysaccharide Biosynthesis Protein SpsA, Chain A"/>
    <property type="match status" value="1"/>
</dbReference>
<dbReference type="EMBL" id="CP113088">
    <property type="protein sequence ID" value="WAC03499.1"/>
    <property type="molecule type" value="Genomic_DNA"/>
</dbReference>
<dbReference type="SUPFAM" id="SSF53448">
    <property type="entry name" value="Nucleotide-diphospho-sugar transferases"/>
    <property type="match status" value="1"/>
</dbReference>
<protein>
    <submittedName>
        <fullName evidence="2">Glycosyltransferase family 2 protein</fullName>
    </submittedName>
</protein>
<dbReference type="PANTHER" id="PTHR43179">
    <property type="entry name" value="RHAMNOSYLTRANSFERASE WBBL"/>
    <property type="match status" value="1"/>
</dbReference>
<evidence type="ECO:0000259" key="1">
    <source>
        <dbReference type="Pfam" id="PF00535"/>
    </source>
</evidence>
<dbReference type="Pfam" id="PF00535">
    <property type="entry name" value="Glycos_transf_2"/>
    <property type="match status" value="1"/>
</dbReference>
<accession>A0A9E8SFJ9</accession>
<dbReference type="Proteomes" id="UP001164705">
    <property type="component" value="Chromosome"/>
</dbReference>
<dbReference type="KEGG" id="lnu:N7U66_08430"/>
<gene>
    <name evidence="2" type="ORF">N7U66_08430</name>
</gene>
<dbReference type="CDD" id="cd04186">
    <property type="entry name" value="GT_2_like_c"/>
    <property type="match status" value="1"/>
</dbReference>
<proteinExistence type="predicted"/>
<dbReference type="PANTHER" id="PTHR43179:SF7">
    <property type="entry name" value="RHAMNOSYLTRANSFERASE WBBL"/>
    <property type="match status" value="1"/>
</dbReference>
<feature type="domain" description="Glycosyltransferase 2-like" evidence="1">
    <location>
        <begin position="4"/>
        <end position="174"/>
    </location>
</feature>
<sequence length="365" mass="41438">MKLSVIILSYNVRYFLELCLQSVEGATRLLDAEIIVVDNHSQDESCDMVKALFPKVKLIENKENLGFSKGNNIGVAEAKGEYLCILNPDTVVAEDAFRTLLKFADAQNNVGIIGCRLIDGNGGFLPESKRNIPTVTVAVNKMLRKTKDYYAAHIQETGIGQSEILVGAFMLLKQQVYHEVGGFDDDYFMYGEDIDLSYKVSKAGYNNLYFGKVTTIHFKGESTLKDKIYAKRFYGAMQIFYKKHFKRNLWFDTLVWFGIQLAKMSPKKRIKIKLKFSKYAVVSDIENIKLKETLEKPVSLVALETPISKETQLIFDANVIPFKEMITYFSESEKNKNITFKILPKNANFILGSHSAKSRGEVITF</sequence>
<name>A0A9E8SFJ9_9FLAO</name>
<dbReference type="RefSeq" id="WP_267678082.1">
    <property type="nucleotide sequence ID" value="NZ_CP113088.1"/>
</dbReference>
<evidence type="ECO:0000313" key="2">
    <source>
        <dbReference type="EMBL" id="WAC03499.1"/>
    </source>
</evidence>
<reference evidence="2" key="1">
    <citation type="submission" date="2022-11" db="EMBL/GenBank/DDBJ databases">
        <title>Lacinutrix neustonica HL-RS19T sp. nov., isolated from the surface microlayer sample of brackish Lake Shihwa.</title>
        <authorList>
            <person name="Choi J.Y."/>
            <person name="Hwang C.Y."/>
        </authorList>
    </citation>
    <scope>NUCLEOTIDE SEQUENCE</scope>
    <source>
        <strain evidence="2">HL-RS19</strain>
    </source>
</reference>
<keyword evidence="3" id="KW-1185">Reference proteome</keyword>
<evidence type="ECO:0000313" key="3">
    <source>
        <dbReference type="Proteomes" id="UP001164705"/>
    </source>
</evidence>
<organism evidence="2 3">
    <name type="scientific">Lacinutrix neustonica</name>
    <dbReference type="NCBI Taxonomy" id="2980107"/>
    <lineage>
        <taxon>Bacteria</taxon>
        <taxon>Pseudomonadati</taxon>
        <taxon>Bacteroidota</taxon>
        <taxon>Flavobacteriia</taxon>
        <taxon>Flavobacteriales</taxon>
        <taxon>Flavobacteriaceae</taxon>
        <taxon>Lacinutrix</taxon>
    </lineage>
</organism>
<dbReference type="InterPro" id="IPR001173">
    <property type="entry name" value="Glyco_trans_2-like"/>
</dbReference>
<dbReference type="InterPro" id="IPR029044">
    <property type="entry name" value="Nucleotide-diphossugar_trans"/>
</dbReference>